<protein>
    <submittedName>
        <fullName evidence="1">Uncharacterized protein</fullName>
    </submittedName>
</protein>
<organism evidence="1 2">
    <name type="scientific">Marinactinospora thermotolerans DSM 45154</name>
    <dbReference type="NCBI Taxonomy" id="1122192"/>
    <lineage>
        <taxon>Bacteria</taxon>
        <taxon>Bacillati</taxon>
        <taxon>Actinomycetota</taxon>
        <taxon>Actinomycetes</taxon>
        <taxon>Streptosporangiales</taxon>
        <taxon>Nocardiopsidaceae</taxon>
        <taxon>Marinactinospora</taxon>
    </lineage>
</organism>
<evidence type="ECO:0000313" key="1">
    <source>
        <dbReference type="EMBL" id="SJZ37631.1"/>
    </source>
</evidence>
<dbReference type="Proteomes" id="UP000190637">
    <property type="component" value="Unassembled WGS sequence"/>
</dbReference>
<evidence type="ECO:0000313" key="2">
    <source>
        <dbReference type="Proteomes" id="UP000190637"/>
    </source>
</evidence>
<dbReference type="RefSeq" id="WP_078759615.1">
    <property type="nucleotide sequence ID" value="NZ_FUWS01000001.1"/>
</dbReference>
<sequence length="74" mass="8058">MDVSATHIAYDHGDHINIVNIDPQTARSSDEPVSAEDLAVGGDRDATLAAAGFRRVGEWRRENGLESAPLERTR</sequence>
<dbReference type="EMBL" id="FUWS01000001">
    <property type="protein sequence ID" value="SJZ37631.1"/>
    <property type="molecule type" value="Genomic_DNA"/>
</dbReference>
<gene>
    <name evidence="1" type="ORF">SAMN02745673_00174</name>
</gene>
<accession>A0A1T4K5D9</accession>
<proteinExistence type="predicted"/>
<keyword evidence="2" id="KW-1185">Reference proteome</keyword>
<dbReference type="STRING" id="1122192.SAMN02745673_00174"/>
<reference evidence="1 2" key="1">
    <citation type="submission" date="2017-02" db="EMBL/GenBank/DDBJ databases">
        <authorList>
            <person name="Peterson S.W."/>
        </authorList>
    </citation>
    <scope>NUCLEOTIDE SEQUENCE [LARGE SCALE GENOMIC DNA]</scope>
    <source>
        <strain evidence="1 2">DSM 45154</strain>
    </source>
</reference>
<dbReference type="AlphaFoldDB" id="A0A1T4K5D9"/>
<name>A0A1T4K5D9_9ACTN</name>